<comment type="cofactor">
    <cofactor evidence="1">
        <name>Fe(2+)</name>
        <dbReference type="ChEBI" id="CHEBI:29033"/>
    </cofactor>
</comment>
<protein>
    <recommendedName>
        <fullName evidence="9">Fe2OG dioxygenase domain-containing protein</fullName>
    </recommendedName>
</protein>
<dbReference type="PANTHER" id="PTHR31212:SF4">
    <property type="entry name" value="ALPHA-KETOGLUTARATE-DEPENDENT DIOXYGENASE ALKB HOMOLOG 3"/>
    <property type="match status" value="1"/>
</dbReference>
<dbReference type="GO" id="GO:0016705">
    <property type="term" value="F:oxidoreductase activity, acting on paired donors, with incorporation or reduction of molecular oxygen"/>
    <property type="evidence" value="ECO:0007669"/>
    <property type="project" value="UniProtKB-ARBA"/>
</dbReference>
<dbReference type="PROSITE" id="PS51471">
    <property type="entry name" value="FE2OG_OXY"/>
    <property type="match status" value="1"/>
</dbReference>
<keyword evidence="5" id="KW-0223">Dioxygenase</keyword>
<evidence type="ECO:0000256" key="4">
    <source>
        <dbReference type="ARBA" id="ARBA00022842"/>
    </source>
</evidence>
<keyword evidence="2" id="KW-0479">Metal-binding</keyword>
<name>A0A382QLH6_9ZZZZ</name>
<accession>A0A382QLH6</accession>
<evidence type="ECO:0000256" key="7">
    <source>
        <dbReference type="ARBA" id="ARBA00023004"/>
    </source>
</evidence>
<dbReference type="Pfam" id="PF13532">
    <property type="entry name" value="2OG-FeII_Oxy_2"/>
    <property type="match status" value="1"/>
</dbReference>
<dbReference type="GO" id="GO:0051213">
    <property type="term" value="F:dioxygenase activity"/>
    <property type="evidence" value="ECO:0007669"/>
    <property type="project" value="UniProtKB-KW"/>
</dbReference>
<dbReference type="InterPro" id="IPR027450">
    <property type="entry name" value="AlkB-like"/>
</dbReference>
<proteinExistence type="predicted"/>
<dbReference type="AlphaFoldDB" id="A0A382QLH6"/>
<reference evidence="10" key="1">
    <citation type="submission" date="2018-05" db="EMBL/GenBank/DDBJ databases">
        <authorList>
            <person name="Lanie J.A."/>
            <person name="Ng W.-L."/>
            <person name="Kazmierczak K.M."/>
            <person name="Andrzejewski T.M."/>
            <person name="Davidsen T.M."/>
            <person name="Wayne K.J."/>
            <person name="Tettelin H."/>
            <person name="Glass J.I."/>
            <person name="Rusch D."/>
            <person name="Podicherti R."/>
            <person name="Tsui H.-C.T."/>
            <person name="Winkler M.E."/>
        </authorList>
    </citation>
    <scope>NUCLEOTIDE SEQUENCE</scope>
</reference>
<dbReference type="GO" id="GO:0046872">
    <property type="term" value="F:metal ion binding"/>
    <property type="evidence" value="ECO:0007669"/>
    <property type="project" value="UniProtKB-KW"/>
</dbReference>
<dbReference type="InterPro" id="IPR037151">
    <property type="entry name" value="AlkB-like_sf"/>
</dbReference>
<dbReference type="FunFam" id="2.60.120.590:FF:000004">
    <property type="entry name" value="DNA oxidative demethylase ALKBH2"/>
    <property type="match status" value="1"/>
</dbReference>
<evidence type="ECO:0000256" key="2">
    <source>
        <dbReference type="ARBA" id="ARBA00022723"/>
    </source>
</evidence>
<feature type="domain" description="Fe2OG dioxygenase" evidence="9">
    <location>
        <begin position="109"/>
        <end position="206"/>
    </location>
</feature>
<dbReference type="GO" id="GO:0005654">
    <property type="term" value="C:nucleoplasm"/>
    <property type="evidence" value="ECO:0007669"/>
    <property type="project" value="TreeGrafter"/>
</dbReference>
<keyword evidence="6" id="KW-0560">Oxidoreductase</keyword>
<dbReference type="GO" id="GO:0032451">
    <property type="term" value="F:demethylase activity"/>
    <property type="evidence" value="ECO:0007669"/>
    <property type="project" value="UniProtKB-ARBA"/>
</dbReference>
<evidence type="ECO:0000256" key="6">
    <source>
        <dbReference type="ARBA" id="ARBA00023002"/>
    </source>
</evidence>
<evidence type="ECO:0000256" key="1">
    <source>
        <dbReference type="ARBA" id="ARBA00001954"/>
    </source>
</evidence>
<dbReference type="InterPro" id="IPR032854">
    <property type="entry name" value="ALKBH3"/>
</dbReference>
<dbReference type="GO" id="GO:0140097">
    <property type="term" value="F:catalytic activity, acting on DNA"/>
    <property type="evidence" value="ECO:0007669"/>
    <property type="project" value="UniProtKB-ARBA"/>
</dbReference>
<dbReference type="GO" id="GO:0005739">
    <property type="term" value="C:mitochondrion"/>
    <property type="evidence" value="ECO:0007669"/>
    <property type="project" value="TreeGrafter"/>
</dbReference>
<evidence type="ECO:0000256" key="3">
    <source>
        <dbReference type="ARBA" id="ARBA00022763"/>
    </source>
</evidence>
<dbReference type="InterPro" id="IPR005123">
    <property type="entry name" value="Oxoglu/Fe-dep_dioxygenase_dom"/>
</dbReference>
<dbReference type="PANTHER" id="PTHR31212">
    <property type="entry name" value="ALPHA-KETOGLUTARATE-DEPENDENT DIOXYGENASE ALKB HOMOLOG 3"/>
    <property type="match status" value="1"/>
</dbReference>
<organism evidence="10">
    <name type="scientific">marine metagenome</name>
    <dbReference type="NCBI Taxonomy" id="408172"/>
    <lineage>
        <taxon>unclassified sequences</taxon>
        <taxon>metagenomes</taxon>
        <taxon>ecological metagenomes</taxon>
    </lineage>
</organism>
<dbReference type="EMBL" id="UINC01115040">
    <property type="protein sequence ID" value="SVC85775.1"/>
    <property type="molecule type" value="Genomic_DNA"/>
</dbReference>
<keyword evidence="4" id="KW-0460">Magnesium</keyword>
<evidence type="ECO:0000256" key="5">
    <source>
        <dbReference type="ARBA" id="ARBA00022964"/>
    </source>
</evidence>
<dbReference type="Gene3D" id="2.60.120.590">
    <property type="entry name" value="Alpha-ketoglutarate-dependent dioxygenase AlkB-like"/>
    <property type="match status" value="1"/>
</dbReference>
<sequence length="206" mass="23717">MTYDLFADEPGTPGSGVKISMPDAEVVYFLGLFSLSEADLLFTQLQREVTWKQEKIKLYGQVHDLPRLTAWYGDPAKTYIYSGITVRSLEWITPLLEIKRRIEGISDYSFNSVLLNRYRNGSDSVSWHADDEPELGQNPLIGSVTFGEARSFQMKHKSLDEKRKIILEHGSYLLMKGSTQHYWLHQIPKSKRAMGERINLTFRNIV</sequence>
<evidence type="ECO:0000259" key="9">
    <source>
        <dbReference type="PROSITE" id="PS51471"/>
    </source>
</evidence>
<keyword evidence="7" id="KW-0408">Iron</keyword>
<keyword evidence="8" id="KW-0234">DNA repair</keyword>
<gene>
    <name evidence="10" type="ORF">METZ01_LOCUS338629</name>
</gene>
<dbReference type="GO" id="GO:0006307">
    <property type="term" value="P:DNA alkylation repair"/>
    <property type="evidence" value="ECO:0007669"/>
    <property type="project" value="InterPro"/>
</dbReference>
<evidence type="ECO:0000313" key="10">
    <source>
        <dbReference type="EMBL" id="SVC85775.1"/>
    </source>
</evidence>
<evidence type="ECO:0000256" key="8">
    <source>
        <dbReference type="ARBA" id="ARBA00023204"/>
    </source>
</evidence>
<dbReference type="SUPFAM" id="SSF51197">
    <property type="entry name" value="Clavaminate synthase-like"/>
    <property type="match status" value="1"/>
</dbReference>
<dbReference type="GO" id="GO:0016787">
    <property type="term" value="F:hydrolase activity"/>
    <property type="evidence" value="ECO:0007669"/>
    <property type="project" value="UniProtKB-ARBA"/>
</dbReference>
<keyword evidence="3" id="KW-0227">DNA damage</keyword>